<feature type="non-terminal residue" evidence="1">
    <location>
        <position position="1"/>
    </location>
</feature>
<evidence type="ECO:0000313" key="1">
    <source>
        <dbReference type="EMBL" id="POM65808.1"/>
    </source>
</evidence>
<gene>
    <name evidence="1" type="ORF">PHPALM_18422</name>
</gene>
<dbReference type="OrthoDB" id="126904at2759"/>
<reference evidence="1 2" key="1">
    <citation type="journal article" date="2017" name="Genome Biol. Evol.">
        <title>Phytophthora megakarya and P. palmivora, closely related causal agents of cacao black pod rot, underwent increases in genome sizes and gene numbers by different mechanisms.</title>
        <authorList>
            <person name="Ali S.S."/>
            <person name="Shao J."/>
            <person name="Lary D.J."/>
            <person name="Kronmiller B."/>
            <person name="Shen D."/>
            <person name="Strem M.D."/>
            <person name="Amoako-Attah I."/>
            <person name="Akrofi A.Y."/>
            <person name="Begoude B.A."/>
            <person name="Ten Hoopen G.M."/>
            <person name="Coulibaly K."/>
            <person name="Kebe B.I."/>
            <person name="Melnick R.L."/>
            <person name="Guiltinan M.J."/>
            <person name="Tyler B.M."/>
            <person name="Meinhardt L.W."/>
            <person name="Bailey B.A."/>
        </authorList>
    </citation>
    <scope>NUCLEOTIDE SEQUENCE [LARGE SCALE GENOMIC DNA]</scope>
    <source>
        <strain evidence="2">sbr112.9</strain>
    </source>
</reference>
<keyword evidence="2" id="KW-1185">Reference proteome</keyword>
<dbReference type="Proteomes" id="UP000237271">
    <property type="component" value="Unassembled WGS sequence"/>
</dbReference>
<dbReference type="AlphaFoldDB" id="A0A2P4XJT4"/>
<evidence type="ECO:0000313" key="2">
    <source>
        <dbReference type="Proteomes" id="UP000237271"/>
    </source>
</evidence>
<accession>A0A2P4XJT4</accession>
<proteinExistence type="predicted"/>
<organism evidence="1 2">
    <name type="scientific">Phytophthora palmivora</name>
    <dbReference type="NCBI Taxonomy" id="4796"/>
    <lineage>
        <taxon>Eukaryota</taxon>
        <taxon>Sar</taxon>
        <taxon>Stramenopiles</taxon>
        <taxon>Oomycota</taxon>
        <taxon>Peronosporomycetes</taxon>
        <taxon>Peronosporales</taxon>
        <taxon>Peronosporaceae</taxon>
        <taxon>Phytophthora</taxon>
    </lineage>
</organism>
<comment type="caution">
    <text evidence="1">The sequence shown here is derived from an EMBL/GenBank/DDBJ whole genome shotgun (WGS) entry which is preliminary data.</text>
</comment>
<dbReference type="EMBL" id="NCKW01009902">
    <property type="protein sequence ID" value="POM65808.1"/>
    <property type="molecule type" value="Genomic_DNA"/>
</dbReference>
<sequence>LSVSGDEFRLDSLSTMQQSDRPIVMTPGLHKFWKEFGEFPLYYFVRMEEVVFWEVIKRPLFGKARVVIVGSPVVGKSCFRMLTVFYLACIEKKKVLVIRRLKERGQTNAVDVKNEYVPFNFLATSCQYDVKHDDSSRIVVLPAWRDADLLQYAKLTDWVIKTGLRKTKQENTLFQKLIREQYFYFDLISTMRQTLAMVSCFSPEQLEPEVSCR</sequence>
<protein>
    <submittedName>
        <fullName evidence="1">Crinkler (CRN) family protein</fullName>
    </submittedName>
</protein>
<name>A0A2P4XJT4_9STRA</name>